<dbReference type="InterPro" id="IPR052411">
    <property type="entry name" value="c-mor_Regulatory_Protein"/>
</dbReference>
<dbReference type="Proteomes" id="UP000029721">
    <property type="component" value="Unassembled WGS sequence"/>
</dbReference>
<reference evidence="2 3" key="1">
    <citation type="submission" date="2014-06" db="EMBL/GenBank/DDBJ databases">
        <title>Draft genome sequence of an extremely salt tolerant bacteria Halomonas salina/CIFRI 1.</title>
        <authorList>
            <person name="Behera B.D."/>
            <person name="Meena D.K."/>
            <person name="Das P."/>
            <person name="Maharana J."/>
            <person name="Paria P."/>
            <person name="Sharma A.P."/>
            <person name="Shamsudheen K.V."/>
            <person name="Rijit J."/>
            <person name="Dixit V."/>
            <person name="Verma A."/>
            <person name="Scaria V."/>
            <person name="Sivasubbu S."/>
        </authorList>
    </citation>
    <scope>NUCLEOTIDE SEQUENCE [LARGE SCALE GENOMIC DNA]</scope>
    <source>
        <strain evidence="2 3">CIFRI 1</strain>
    </source>
</reference>
<gene>
    <name evidence="2" type="ORF">FP66_08540</name>
</gene>
<comment type="caution">
    <text evidence="2">The sequence shown here is derived from an EMBL/GenBank/DDBJ whole genome shotgun (WGS) entry which is preliminary data.</text>
</comment>
<dbReference type="SUPFAM" id="SSF46689">
    <property type="entry name" value="Homeodomain-like"/>
    <property type="match status" value="1"/>
</dbReference>
<sequence length="141" mass="15986">MADDNLDMGFEIPEDALERLQDPEILRKWPQGLSDMVTVISAALCRAGDDEDTARERAFRAVRALAQYAGGRSLYVPKGDQLDRALRDREIWERFDGTNVSDLAGRFHLTEVQIYSILAEQRKLARARTQPDMFERTEGAG</sequence>
<accession>A0ABR4WSG4</accession>
<evidence type="ECO:0000259" key="1">
    <source>
        <dbReference type="Pfam" id="PF08765"/>
    </source>
</evidence>
<proteinExistence type="predicted"/>
<dbReference type="Gene3D" id="1.10.10.60">
    <property type="entry name" value="Homeodomain-like"/>
    <property type="match status" value="1"/>
</dbReference>
<dbReference type="EMBL" id="JOKD01000033">
    <property type="protein sequence ID" value="KGE77664.1"/>
    <property type="molecule type" value="Genomic_DNA"/>
</dbReference>
<dbReference type="PANTHER" id="PTHR37812:SF1">
    <property type="entry name" value="MU-LIKE PROPHAGE FLUMU PROTEIN C"/>
    <property type="match status" value="1"/>
</dbReference>
<dbReference type="PANTHER" id="PTHR37812">
    <property type="entry name" value="MU-LIKE PROPHAGE FLUMU PROTEIN C"/>
    <property type="match status" value="1"/>
</dbReference>
<name>A0ABR4WSG4_9GAMM</name>
<protein>
    <recommendedName>
        <fullName evidence="1">Mor transcription activator domain-containing protein</fullName>
    </recommendedName>
</protein>
<dbReference type="Pfam" id="PF08765">
    <property type="entry name" value="Mor"/>
    <property type="match status" value="1"/>
</dbReference>
<evidence type="ECO:0000313" key="2">
    <source>
        <dbReference type="EMBL" id="KGE77664.1"/>
    </source>
</evidence>
<feature type="domain" description="Mor transcription activator" evidence="1">
    <location>
        <begin position="28"/>
        <end position="133"/>
    </location>
</feature>
<dbReference type="InterPro" id="IPR009057">
    <property type="entry name" value="Homeodomain-like_sf"/>
</dbReference>
<evidence type="ECO:0000313" key="3">
    <source>
        <dbReference type="Proteomes" id="UP000029721"/>
    </source>
</evidence>
<dbReference type="InterPro" id="IPR014875">
    <property type="entry name" value="Mor_transcription_activator"/>
</dbReference>
<organism evidence="2 3">
    <name type="scientific">Halomonas salina</name>
    <dbReference type="NCBI Taxonomy" id="42565"/>
    <lineage>
        <taxon>Bacteria</taxon>
        <taxon>Pseudomonadati</taxon>
        <taxon>Pseudomonadota</taxon>
        <taxon>Gammaproteobacteria</taxon>
        <taxon>Oceanospirillales</taxon>
        <taxon>Halomonadaceae</taxon>
        <taxon>Halomonas</taxon>
    </lineage>
</organism>
<dbReference type="RefSeq" id="WP_035597034.1">
    <property type="nucleotide sequence ID" value="NZ_JOKD01000033.1"/>
</dbReference>
<keyword evidence="3" id="KW-1185">Reference proteome</keyword>